<reference evidence="12 13" key="1">
    <citation type="submission" date="2020-03" db="EMBL/GenBank/DDBJ databases">
        <title>Genomic Encyclopedia of Type Strains, Phase IV (KMG-IV): sequencing the most valuable type-strain genomes for metagenomic binning, comparative biology and taxonomic classification.</title>
        <authorList>
            <person name="Goeker M."/>
        </authorList>
    </citation>
    <scope>NUCLEOTIDE SEQUENCE [LARGE SCALE GENOMIC DNA]</scope>
    <source>
        <strain evidence="12 13">DSM 103870</strain>
    </source>
</reference>
<dbReference type="InterPro" id="IPR017871">
    <property type="entry name" value="ABC_transporter-like_CS"/>
</dbReference>
<comment type="subcellular location">
    <subcellularLocation>
        <location evidence="1">Cell membrane</location>
        <topology evidence="1">Multi-pass membrane protein</topology>
    </subcellularLocation>
</comment>
<dbReference type="PROSITE" id="PS00211">
    <property type="entry name" value="ABC_TRANSPORTER_1"/>
    <property type="match status" value="1"/>
</dbReference>
<comment type="similarity">
    <text evidence="2">Belongs to the ABC transporter superfamily.</text>
</comment>
<feature type="transmembrane region" description="Helical" evidence="9">
    <location>
        <begin position="91"/>
        <end position="113"/>
    </location>
</feature>
<gene>
    <name evidence="12" type="ORF">FHS82_002217</name>
</gene>
<keyword evidence="4" id="KW-0547">Nucleotide-binding</keyword>
<evidence type="ECO:0000313" key="13">
    <source>
        <dbReference type="Proteomes" id="UP001429580"/>
    </source>
</evidence>
<dbReference type="Proteomes" id="UP001429580">
    <property type="component" value="Unassembled WGS sequence"/>
</dbReference>
<evidence type="ECO:0000256" key="1">
    <source>
        <dbReference type="ARBA" id="ARBA00004651"/>
    </source>
</evidence>
<feature type="region of interest" description="Disordered" evidence="8">
    <location>
        <begin position="1"/>
        <end position="20"/>
    </location>
</feature>
<dbReference type="InterPro" id="IPR039421">
    <property type="entry name" value="Type_1_exporter"/>
</dbReference>
<dbReference type="InterPro" id="IPR003593">
    <property type="entry name" value="AAA+_ATPase"/>
</dbReference>
<name>A0ABX0V3I8_9HYPH</name>
<dbReference type="PROSITE" id="PS50929">
    <property type="entry name" value="ABC_TM1F"/>
    <property type="match status" value="1"/>
</dbReference>
<keyword evidence="12" id="KW-0378">Hydrolase</keyword>
<accession>A0ABX0V3I8</accession>
<evidence type="ECO:0000259" key="10">
    <source>
        <dbReference type="PROSITE" id="PS50893"/>
    </source>
</evidence>
<dbReference type="InterPro" id="IPR036640">
    <property type="entry name" value="ABC1_TM_sf"/>
</dbReference>
<proteinExistence type="inferred from homology"/>
<dbReference type="PROSITE" id="PS50893">
    <property type="entry name" value="ABC_TRANSPORTER_2"/>
    <property type="match status" value="1"/>
</dbReference>
<evidence type="ECO:0000259" key="11">
    <source>
        <dbReference type="PROSITE" id="PS50929"/>
    </source>
</evidence>
<dbReference type="InterPro" id="IPR027417">
    <property type="entry name" value="P-loop_NTPase"/>
</dbReference>
<dbReference type="InterPro" id="IPR011527">
    <property type="entry name" value="ABC1_TM_dom"/>
</dbReference>
<dbReference type="PANTHER" id="PTHR43394">
    <property type="entry name" value="ATP-DEPENDENT PERMEASE MDL1, MITOCHONDRIAL"/>
    <property type="match status" value="1"/>
</dbReference>
<keyword evidence="6 9" id="KW-1133">Transmembrane helix</keyword>
<evidence type="ECO:0000256" key="6">
    <source>
        <dbReference type="ARBA" id="ARBA00022989"/>
    </source>
</evidence>
<evidence type="ECO:0000256" key="4">
    <source>
        <dbReference type="ARBA" id="ARBA00022741"/>
    </source>
</evidence>
<dbReference type="PANTHER" id="PTHR43394:SF1">
    <property type="entry name" value="ATP-BINDING CASSETTE SUB-FAMILY B MEMBER 10, MITOCHONDRIAL"/>
    <property type="match status" value="1"/>
</dbReference>
<evidence type="ECO:0000256" key="9">
    <source>
        <dbReference type="SAM" id="Phobius"/>
    </source>
</evidence>
<dbReference type="Pfam" id="PF00664">
    <property type="entry name" value="ABC_membrane"/>
    <property type="match status" value="1"/>
</dbReference>
<dbReference type="EMBL" id="JAASQI010000004">
    <property type="protein sequence ID" value="NIJ58375.1"/>
    <property type="molecule type" value="Genomic_DNA"/>
</dbReference>
<dbReference type="InterPro" id="IPR003439">
    <property type="entry name" value="ABC_transporter-like_ATP-bd"/>
</dbReference>
<organism evidence="12 13">
    <name type="scientific">Pseudochelatococcus lubricantis</name>
    <dbReference type="NCBI Taxonomy" id="1538102"/>
    <lineage>
        <taxon>Bacteria</taxon>
        <taxon>Pseudomonadati</taxon>
        <taxon>Pseudomonadota</taxon>
        <taxon>Alphaproteobacteria</taxon>
        <taxon>Hyphomicrobiales</taxon>
        <taxon>Chelatococcaceae</taxon>
        <taxon>Pseudochelatococcus</taxon>
    </lineage>
</organism>
<comment type="caution">
    <text evidence="12">The sequence shown here is derived from an EMBL/GenBank/DDBJ whole genome shotgun (WGS) entry which is preliminary data.</text>
</comment>
<dbReference type="SUPFAM" id="SSF90123">
    <property type="entry name" value="ABC transporter transmembrane region"/>
    <property type="match status" value="1"/>
</dbReference>
<dbReference type="Gene3D" id="1.20.1560.10">
    <property type="entry name" value="ABC transporter type 1, transmembrane domain"/>
    <property type="match status" value="1"/>
</dbReference>
<keyword evidence="7 9" id="KW-0472">Membrane</keyword>
<protein>
    <submittedName>
        <fullName evidence="12">Subfamily B ATP-binding cassette protein MsbA</fullName>
        <ecNumber evidence="12">3.6.3.-</ecNumber>
    </submittedName>
</protein>
<dbReference type="Pfam" id="PF00005">
    <property type="entry name" value="ABC_tran"/>
    <property type="match status" value="1"/>
</dbReference>
<feature type="transmembrane region" description="Helical" evidence="9">
    <location>
        <begin position="57"/>
        <end position="79"/>
    </location>
</feature>
<evidence type="ECO:0000256" key="8">
    <source>
        <dbReference type="SAM" id="MobiDB-lite"/>
    </source>
</evidence>
<keyword evidence="13" id="KW-1185">Reference proteome</keyword>
<feature type="domain" description="ABC transmembrane type-1" evidence="11">
    <location>
        <begin position="60"/>
        <end position="340"/>
    </location>
</feature>
<feature type="domain" description="ABC transporter" evidence="10">
    <location>
        <begin position="374"/>
        <end position="608"/>
    </location>
</feature>
<evidence type="ECO:0000313" key="12">
    <source>
        <dbReference type="EMBL" id="NIJ58375.1"/>
    </source>
</evidence>
<keyword evidence="5 12" id="KW-0067">ATP-binding</keyword>
<dbReference type="SUPFAM" id="SSF52540">
    <property type="entry name" value="P-loop containing nucleoside triphosphate hydrolases"/>
    <property type="match status" value="1"/>
</dbReference>
<evidence type="ECO:0000256" key="5">
    <source>
        <dbReference type="ARBA" id="ARBA00022840"/>
    </source>
</evidence>
<keyword evidence="3 9" id="KW-0812">Transmembrane</keyword>
<dbReference type="GO" id="GO:0005524">
    <property type="term" value="F:ATP binding"/>
    <property type="evidence" value="ECO:0007669"/>
    <property type="project" value="UniProtKB-KW"/>
</dbReference>
<dbReference type="CDD" id="cd18552">
    <property type="entry name" value="ABC_6TM_MsbA_like"/>
    <property type="match status" value="1"/>
</dbReference>
<evidence type="ECO:0000256" key="7">
    <source>
        <dbReference type="ARBA" id="ARBA00023136"/>
    </source>
</evidence>
<evidence type="ECO:0000256" key="3">
    <source>
        <dbReference type="ARBA" id="ARBA00022692"/>
    </source>
</evidence>
<dbReference type="SMART" id="SM00382">
    <property type="entry name" value="AAA"/>
    <property type="match status" value="1"/>
</dbReference>
<sequence length="620" mass="66578">MTSNPSPDPNPDRRAAGRPSPLFLGRMLGKGTPFARGDTVPTIRRLWRDQMRPHRGALSLVLVLIAVIAGASALYPVLIKEAFDAFTARDASAIAIAPLLVIVVTSVRGFALLGQTVLTNRVISRIEADMQTALYSHLIDADLAQLDRESPATLTQRFTTDFAYIKEALTRLFTVLLRDGATVIALVGAMLWIDPVLTIVAGLIAPFVAQPVARLGRKLRRVATSTQEEIGAMANLISESLAGARVAKVFALEGYLKGRAAQAFETVRELKVKAANARGRLDPLLEVGGGLAVAGVLVLIGWRIVEGNSTMGEFTGFITALLMAAQPVRSIGNLNAIVQEAMAALRRYYDILDLPPAIVDRPDAQPLALTQGEVAFRDVRFRYRDDVTALDGIDVTLPAGKLTALVGRSGSGKSTLMALVPRLYDVTGGAVLIDGRDVREVTLASLRAQVAVVSQEVVLFDDTIRANIGFGRPGASDAEIVAAAKAAAAHAFIDALPEGYDTRVGDRGSRLSGGERQRVSLARAILKDAPVLLLDEATSALDAEAERMVQDALAVLTQGRTTLVIAHRLSTVRRADLILVMDRGRIVEQGRHDDLVARDGLYARLQRLQLTDDTEKHDAV</sequence>
<evidence type="ECO:0000256" key="2">
    <source>
        <dbReference type="ARBA" id="ARBA00005417"/>
    </source>
</evidence>
<dbReference type="EC" id="3.6.3.-" evidence="12"/>
<dbReference type="Gene3D" id="3.40.50.300">
    <property type="entry name" value="P-loop containing nucleotide triphosphate hydrolases"/>
    <property type="match status" value="1"/>
</dbReference>
<dbReference type="GO" id="GO:0016787">
    <property type="term" value="F:hydrolase activity"/>
    <property type="evidence" value="ECO:0007669"/>
    <property type="project" value="UniProtKB-KW"/>
</dbReference>